<feature type="transmembrane region" description="Helical" evidence="1">
    <location>
        <begin position="106"/>
        <end position="134"/>
    </location>
</feature>
<protein>
    <submittedName>
        <fullName evidence="2">Uncharacterized protein</fullName>
    </submittedName>
</protein>
<evidence type="ECO:0000256" key="1">
    <source>
        <dbReference type="SAM" id="Phobius"/>
    </source>
</evidence>
<dbReference type="RefSeq" id="WP_070367358.1">
    <property type="nucleotide sequence ID" value="NZ_JAZHVW010000018.1"/>
</dbReference>
<dbReference type="Proteomes" id="UP000177010">
    <property type="component" value="Unassembled WGS sequence"/>
</dbReference>
<organism evidence="2 3">
    <name type="scientific">Lentilactobacillus sunkii</name>
    <dbReference type="NCBI Taxonomy" id="481719"/>
    <lineage>
        <taxon>Bacteria</taxon>
        <taxon>Bacillati</taxon>
        <taxon>Bacillota</taxon>
        <taxon>Bacilli</taxon>
        <taxon>Lactobacillales</taxon>
        <taxon>Lactobacillaceae</taxon>
        <taxon>Lentilactobacillus</taxon>
    </lineage>
</organism>
<keyword evidence="1" id="KW-0812">Transmembrane</keyword>
<feature type="transmembrane region" description="Helical" evidence="1">
    <location>
        <begin position="77"/>
        <end position="99"/>
    </location>
</feature>
<keyword evidence="1" id="KW-1133">Transmembrane helix</keyword>
<evidence type="ECO:0000313" key="3">
    <source>
        <dbReference type="Proteomes" id="UP000177010"/>
    </source>
</evidence>
<evidence type="ECO:0000313" key="2">
    <source>
        <dbReference type="EMBL" id="OFA12141.1"/>
    </source>
</evidence>
<name>A0A1E7XGD1_9LACO</name>
<dbReference type="EMBL" id="MIQE01000009">
    <property type="protein sequence ID" value="OFA12141.1"/>
    <property type="molecule type" value="Genomic_DNA"/>
</dbReference>
<dbReference type="AlphaFoldDB" id="A0A1E7XGD1"/>
<feature type="transmembrane region" description="Helical" evidence="1">
    <location>
        <begin position="12"/>
        <end position="34"/>
    </location>
</feature>
<sequence length="179" mass="20562">MTGKIKINKSIVRALLLYGGLIWLIFIIAIIPHFGDMMALHDPGNFGISKYTISDTLYFAWRFPLTYLVFSLIHTKWPVAVPVVWYYSMLAISLLEVVVDLIRGDFFVAGVILIDSLAFGAAIYFFSLVTLRIIHNNMFIKSDNYLVRWFGALKMSLGEYWQWLLGSYVLYLVVNLFAD</sequence>
<keyword evidence="1" id="KW-0472">Membrane</keyword>
<accession>A0A1E7XGD1</accession>
<gene>
    <name evidence="2" type="ORF">LASUN_06930</name>
</gene>
<proteinExistence type="predicted"/>
<comment type="caution">
    <text evidence="2">The sequence shown here is derived from an EMBL/GenBank/DDBJ whole genome shotgun (WGS) entry which is preliminary data.</text>
</comment>
<feature type="transmembrane region" description="Helical" evidence="1">
    <location>
        <begin position="160"/>
        <end position="178"/>
    </location>
</feature>
<reference evidence="2 3" key="1">
    <citation type="submission" date="2016-09" db="EMBL/GenBank/DDBJ databases">
        <title>Genome Sequence of Lactobacillus sunkii Strain CG01.</title>
        <authorList>
            <person name="Poehlein A."/>
            <person name="Gabris C."/>
            <person name="Bengelsdorf F.R."/>
            <person name="Duerre P."/>
            <person name="Daniel R."/>
        </authorList>
    </citation>
    <scope>NUCLEOTIDE SEQUENCE [LARGE SCALE GENOMIC DNA]</scope>
    <source>
        <strain evidence="2 3">CG_D</strain>
    </source>
</reference>